<gene>
    <name evidence="10 11" type="primary">plsX</name>
    <name evidence="11" type="ORF">L6773_13000</name>
</gene>
<comment type="caution">
    <text evidence="11">The sequence shown here is derived from an EMBL/GenBank/DDBJ whole genome shotgun (WGS) entry which is preliminary data.</text>
</comment>
<reference evidence="11" key="1">
    <citation type="submission" date="2022-01" db="EMBL/GenBank/DDBJ databases">
        <authorList>
            <person name="Wang Y."/>
        </authorList>
    </citation>
    <scope>NUCLEOTIDE SEQUENCE</scope>
    <source>
        <strain evidence="11">WB101</strain>
    </source>
</reference>
<evidence type="ECO:0000256" key="10">
    <source>
        <dbReference type="HAMAP-Rule" id="MF_00019"/>
    </source>
</evidence>
<keyword evidence="11" id="KW-0012">Acyltransferase</keyword>
<dbReference type="PANTHER" id="PTHR30100">
    <property type="entry name" value="FATTY ACID/PHOSPHOLIPID SYNTHESIS PROTEIN PLSX"/>
    <property type="match status" value="1"/>
</dbReference>
<evidence type="ECO:0000256" key="2">
    <source>
        <dbReference type="ARBA" id="ARBA00022490"/>
    </source>
</evidence>
<evidence type="ECO:0000256" key="4">
    <source>
        <dbReference type="ARBA" id="ARBA00022679"/>
    </source>
</evidence>
<evidence type="ECO:0000256" key="1">
    <source>
        <dbReference type="ARBA" id="ARBA00001232"/>
    </source>
</evidence>
<keyword evidence="2 10" id="KW-0963">Cytoplasm</keyword>
<dbReference type="NCBIfam" id="TIGR00182">
    <property type="entry name" value="plsX"/>
    <property type="match status" value="1"/>
</dbReference>
<keyword evidence="12" id="KW-1185">Reference proteome</keyword>
<dbReference type="HAMAP" id="MF_00019">
    <property type="entry name" value="PlsX"/>
    <property type="match status" value="1"/>
</dbReference>
<dbReference type="RefSeq" id="WP_237854851.1">
    <property type="nucleotide sequence ID" value="NZ_JAKLWS010000016.1"/>
</dbReference>
<dbReference type="Gene3D" id="3.40.718.10">
    <property type="entry name" value="Isopropylmalate Dehydrogenase"/>
    <property type="match status" value="1"/>
</dbReference>
<reference evidence="11" key="2">
    <citation type="submission" date="2024-05" db="EMBL/GenBank/DDBJ databases">
        <title>Rhodohalobacter halophilus gen. nov., sp. nov., a moderately halophilic member of the family Balneolaceae.</title>
        <authorList>
            <person name="Xia J."/>
        </authorList>
    </citation>
    <scope>NUCLEOTIDE SEQUENCE</scope>
    <source>
        <strain evidence="11">WB101</strain>
    </source>
</reference>
<proteinExistence type="inferred from homology"/>
<comment type="pathway">
    <text evidence="10">Lipid metabolism; phospholipid metabolism.</text>
</comment>
<evidence type="ECO:0000313" key="12">
    <source>
        <dbReference type="Proteomes" id="UP001165366"/>
    </source>
</evidence>
<accession>A0ABS9KF84</accession>
<evidence type="ECO:0000256" key="7">
    <source>
        <dbReference type="ARBA" id="ARBA00023264"/>
    </source>
</evidence>
<dbReference type="EC" id="2.3.1.274" evidence="8 10"/>
<dbReference type="Proteomes" id="UP001165366">
    <property type="component" value="Unassembled WGS sequence"/>
</dbReference>
<dbReference type="InterPro" id="IPR003664">
    <property type="entry name" value="FA_synthesis"/>
</dbReference>
<comment type="catalytic activity">
    <reaction evidence="1 10">
        <text>a fatty acyl-[ACP] + phosphate = an acyl phosphate + holo-[ACP]</text>
        <dbReference type="Rhea" id="RHEA:42292"/>
        <dbReference type="Rhea" id="RHEA-COMP:9685"/>
        <dbReference type="Rhea" id="RHEA-COMP:14125"/>
        <dbReference type="ChEBI" id="CHEBI:43474"/>
        <dbReference type="ChEBI" id="CHEBI:59918"/>
        <dbReference type="ChEBI" id="CHEBI:64479"/>
        <dbReference type="ChEBI" id="CHEBI:138651"/>
        <dbReference type="EC" id="2.3.1.274"/>
    </reaction>
</comment>
<keyword evidence="4 10" id="KW-0808">Transferase</keyword>
<dbReference type="GO" id="GO:0043811">
    <property type="term" value="F:phosphate:acyl-[acyl carrier protein] acyltransferase activity"/>
    <property type="evidence" value="ECO:0007669"/>
    <property type="project" value="UniProtKB-EC"/>
</dbReference>
<dbReference type="SUPFAM" id="SSF53659">
    <property type="entry name" value="Isocitrate/Isopropylmalate dehydrogenase-like"/>
    <property type="match status" value="1"/>
</dbReference>
<evidence type="ECO:0000313" key="11">
    <source>
        <dbReference type="EMBL" id="MCG2589490.1"/>
    </source>
</evidence>
<dbReference type="PANTHER" id="PTHR30100:SF1">
    <property type="entry name" value="PHOSPHATE ACYLTRANSFERASE"/>
    <property type="match status" value="1"/>
</dbReference>
<name>A0ABS9KF84_9BACT</name>
<dbReference type="EMBL" id="JAKLWS010000016">
    <property type="protein sequence ID" value="MCG2589490.1"/>
    <property type="molecule type" value="Genomic_DNA"/>
</dbReference>
<comment type="subunit">
    <text evidence="9 10">Homodimer. Probably interacts with PlsY.</text>
</comment>
<comment type="similarity">
    <text evidence="10">Belongs to the PlsX family.</text>
</comment>
<keyword evidence="5 10" id="KW-0443">Lipid metabolism</keyword>
<organism evidence="11 12">
    <name type="scientific">Rhodohalobacter sulfatireducens</name>
    <dbReference type="NCBI Taxonomy" id="2911366"/>
    <lineage>
        <taxon>Bacteria</taxon>
        <taxon>Pseudomonadati</taxon>
        <taxon>Balneolota</taxon>
        <taxon>Balneolia</taxon>
        <taxon>Balneolales</taxon>
        <taxon>Balneolaceae</taxon>
        <taxon>Rhodohalobacter</taxon>
    </lineage>
</organism>
<keyword evidence="3 10" id="KW-0444">Lipid biosynthesis</keyword>
<comment type="function">
    <text evidence="10">Catalyzes the reversible formation of acyl-phosphate (acyl-PO(4)) from acyl-[acyl-carrier-protein] (acyl-ACP). This enzyme utilizes acyl-ACP as fatty acyl donor, but not acyl-CoA.</text>
</comment>
<evidence type="ECO:0000256" key="5">
    <source>
        <dbReference type="ARBA" id="ARBA00023098"/>
    </source>
</evidence>
<keyword evidence="7 10" id="KW-1208">Phospholipid metabolism</keyword>
<dbReference type="Pfam" id="PF02504">
    <property type="entry name" value="FA_synthesis"/>
    <property type="match status" value="1"/>
</dbReference>
<dbReference type="InterPro" id="IPR012281">
    <property type="entry name" value="Phospholipid_synth_PlsX-like"/>
</dbReference>
<evidence type="ECO:0000256" key="8">
    <source>
        <dbReference type="ARBA" id="ARBA00024069"/>
    </source>
</evidence>
<comment type="subcellular location">
    <subcellularLocation>
        <location evidence="10">Cytoplasm</location>
    </subcellularLocation>
    <text evidence="10">Associated with the membrane possibly through PlsY.</text>
</comment>
<evidence type="ECO:0000256" key="9">
    <source>
        <dbReference type="ARBA" id="ARBA00046608"/>
    </source>
</evidence>
<dbReference type="PIRSF" id="PIRSF002465">
    <property type="entry name" value="Phsphlp_syn_PlsX"/>
    <property type="match status" value="1"/>
</dbReference>
<evidence type="ECO:0000256" key="6">
    <source>
        <dbReference type="ARBA" id="ARBA00023209"/>
    </source>
</evidence>
<sequence length="330" mass="35630">MVIAVDAVGGDHFPKVPVQGAVQALQENSEIEILLVGPKEMIQSELQEVEYDSDRIHILHAPEIISMNESPAAAVKSKQSSSIAVGLTAHKRGECEAFVSAGNTGALLAASTFMLGKLEGVIRPTIAATYPTLKGVSLLTDAGANLELKPEMYLQFAKMSRILAKEILEIKNPTVGLMNVGEEPEKGLELHKEVYNLLSTLSYFSGNIEGKDILYGKTDIYLVDGFCGNVLLKFGESIPEILQHLLKKTMAEDGVDPEMQKRVFGILSKSLSAFNYEYVGGIPFLGVNGMSLVGHGGSSAVAIKNMIFNAVHCVKQQINKKIIASLNEKN</sequence>
<protein>
    <recommendedName>
        <fullName evidence="8 10">Phosphate acyltransferase</fullName>
        <ecNumber evidence="8 10">2.3.1.274</ecNumber>
    </recommendedName>
    <alternativeName>
        <fullName evidence="10">Acyl-ACP phosphotransacylase</fullName>
    </alternativeName>
    <alternativeName>
        <fullName evidence="10">Acyl-[acyl-carrier-protein]--phosphate acyltransferase</fullName>
    </alternativeName>
    <alternativeName>
        <fullName evidence="10">Phosphate-acyl-ACP acyltransferase</fullName>
    </alternativeName>
</protein>
<evidence type="ECO:0000256" key="3">
    <source>
        <dbReference type="ARBA" id="ARBA00022516"/>
    </source>
</evidence>
<keyword evidence="6 10" id="KW-0594">Phospholipid biosynthesis</keyword>